<dbReference type="InterPro" id="IPR035984">
    <property type="entry name" value="Acyl-CoA-binding_sf"/>
</dbReference>
<dbReference type="InterPro" id="IPR000582">
    <property type="entry name" value="Acyl-CoA-binding_protein"/>
</dbReference>
<reference evidence="21" key="1">
    <citation type="submission" date="2023-04" db="EMBL/GenBank/DDBJ databases">
        <title>Chromosome-level genome of Chaenocephalus aceratus.</title>
        <authorList>
            <person name="Park H."/>
        </authorList>
    </citation>
    <scope>NUCLEOTIDE SEQUENCE</scope>
    <source>
        <strain evidence="21">DE</strain>
        <tissue evidence="21">Muscle</tissue>
    </source>
</reference>
<dbReference type="InterPro" id="IPR014352">
    <property type="entry name" value="FERM/acyl-CoA-bd_prot_sf"/>
</dbReference>
<feature type="region of interest" description="Disordered" evidence="18">
    <location>
        <begin position="380"/>
        <end position="409"/>
    </location>
</feature>
<keyword evidence="5" id="KW-0752">Steroid biosynthesis</keyword>
<evidence type="ECO:0000256" key="15">
    <source>
        <dbReference type="ARBA" id="ARBA00078007"/>
    </source>
</evidence>
<evidence type="ECO:0000256" key="18">
    <source>
        <dbReference type="SAM" id="MobiDB-lite"/>
    </source>
</evidence>
<dbReference type="InterPro" id="IPR009038">
    <property type="entry name" value="GOLD_dom"/>
</dbReference>
<evidence type="ECO:0000256" key="4">
    <source>
        <dbReference type="ARBA" id="ARBA00022553"/>
    </source>
</evidence>
<evidence type="ECO:0000256" key="12">
    <source>
        <dbReference type="ARBA" id="ARBA00057952"/>
    </source>
</evidence>
<name>A0AAD9BQU2_DISEL</name>
<dbReference type="SUPFAM" id="SSF101576">
    <property type="entry name" value="Supernatant protein factor (SPF), C-terminal domain"/>
    <property type="match status" value="1"/>
</dbReference>
<evidence type="ECO:0000256" key="6">
    <source>
        <dbReference type="ARBA" id="ARBA00022990"/>
    </source>
</evidence>
<dbReference type="GO" id="GO:0000139">
    <property type="term" value="C:Golgi membrane"/>
    <property type="evidence" value="ECO:0007669"/>
    <property type="project" value="UniProtKB-SubCell"/>
</dbReference>
<evidence type="ECO:0000256" key="8">
    <source>
        <dbReference type="ARBA" id="ARBA00023054"/>
    </source>
</evidence>
<accession>A0AAD9BQU2</accession>
<dbReference type="GO" id="GO:0000062">
    <property type="term" value="F:fatty-acyl-CoA binding"/>
    <property type="evidence" value="ECO:0007669"/>
    <property type="project" value="InterPro"/>
</dbReference>
<feature type="compositionally biased region" description="Basic and acidic residues" evidence="18">
    <location>
        <begin position="398"/>
        <end position="409"/>
    </location>
</feature>
<keyword evidence="8 17" id="KW-0175">Coiled coil</keyword>
<dbReference type="SUPFAM" id="SSF47027">
    <property type="entry name" value="Acyl-CoA binding protein"/>
    <property type="match status" value="1"/>
</dbReference>
<evidence type="ECO:0000256" key="3">
    <source>
        <dbReference type="ARBA" id="ARBA00022516"/>
    </source>
</evidence>
<proteinExistence type="predicted"/>
<dbReference type="InterPro" id="IPR022408">
    <property type="entry name" value="Acyl-CoA-binding_prot_CS"/>
</dbReference>
<comment type="caution">
    <text evidence="21">The sequence shown here is derived from an EMBL/GenBank/DDBJ whole genome shotgun (WGS) entry which is preliminary data.</text>
</comment>
<feature type="domain" description="ACB" evidence="20">
    <location>
        <begin position="33"/>
        <end position="124"/>
    </location>
</feature>
<dbReference type="Proteomes" id="UP001228049">
    <property type="component" value="Unassembled WGS sequence"/>
</dbReference>
<dbReference type="Pfam" id="PF00887">
    <property type="entry name" value="ACBP"/>
    <property type="match status" value="1"/>
</dbReference>
<dbReference type="PANTHER" id="PTHR22973">
    <property type="entry name" value="LD35087P"/>
    <property type="match status" value="1"/>
</dbReference>
<dbReference type="Gene3D" id="2.60.120.680">
    <property type="entry name" value="GOLD domain"/>
    <property type="match status" value="1"/>
</dbReference>
<dbReference type="PROSITE" id="PS00880">
    <property type="entry name" value="ACB_1"/>
    <property type="match status" value="1"/>
</dbReference>
<dbReference type="GO" id="GO:0006694">
    <property type="term" value="P:steroid biosynthetic process"/>
    <property type="evidence" value="ECO:0007669"/>
    <property type="project" value="UniProtKB-KW"/>
</dbReference>
<dbReference type="Pfam" id="PF13897">
    <property type="entry name" value="GOLD_2"/>
    <property type="match status" value="1"/>
</dbReference>
<dbReference type="FunFam" id="1.20.80.10:FF:000017">
    <property type="entry name" value="Golgi resident protein GCP60"/>
    <property type="match status" value="1"/>
</dbReference>
<dbReference type="EMBL" id="JASDAP010000017">
    <property type="protein sequence ID" value="KAK1888642.1"/>
    <property type="molecule type" value="Genomic_DNA"/>
</dbReference>
<evidence type="ECO:0000256" key="16">
    <source>
        <dbReference type="ARBA" id="ARBA00080905"/>
    </source>
</evidence>
<evidence type="ECO:0000256" key="17">
    <source>
        <dbReference type="SAM" id="Coils"/>
    </source>
</evidence>
<keyword evidence="7" id="KW-0333">Golgi apparatus</keyword>
<sequence>MMATEVQSGDLDTGGEDGETARSAIERKWGFPLLELYGMGLQFFKDKDGKAFHPTYEEKLRLVALHKQVLLGPYNPDASPEVGFFDVLGNDRRKEWASLGNMEKEEAMVEFVKMLNKCCNLFAPYVTSHKIEKEEQERKRKEEEEQDERLRIEQQKQQIMAALNAQTAVQFQQYAAQQYPNSPEQQLGLIRQLQEQHYQQYMQQLYQVQLAQQQAALQKQQMQADSMAQGSLESSGFSSGEPLVASAAGPMCAASPPAGEEAPTVNGGQSDSYSESMDREPDPEPAEEVSENGPLLADSPPVIAAPSMWTRPQIKDFKEKIRQDADSVITVGRGEVVTVRVPTHEEGAYLFWEFATDYYDIGFGVFFEWTDASTASVSVHVSESSDEDDDEEADPPSEEEKAKKEAGKPQVDEIVPVYRRDCHEEVYAGSHQYPGRGVYLLKFDNSYSLWRAKSVYYRVYYTR</sequence>
<dbReference type="GO" id="GO:0005739">
    <property type="term" value="C:mitochondrion"/>
    <property type="evidence" value="ECO:0007669"/>
    <property type="project" value="UniProtKB-SubCell"/>
</dbReference>
<keyword evidence="6" id="KW-0007">Acetylation</keyword>
<dbReference type="AlphaFoldDB" id="A0AAD9BQU2"/>
<comment type="subcellular location">
    <subcellularLocation>
        <location evidence="2">Golgi apparatus membrane</location>
        <topology evidence="2">Peripheral membrane protein</topology>
        <orientation evidence="2">Cytoplasmic side</orientation>
    </subcellularLocation>
    <subcellularLocation>
        <location evidence="1">Mitochondrion</location>
    </subcellularLocation>
</comment>
<evidence type="ECO:0000256" key="7">
    <source>
        <dbReference type="ARBA" id="ARBA00023034"/>
    </source>
</evidence>
<feature type="region of interest" description="Disordered" evidence="18">
    <location>
        <begin position="248"/>
        <end position="300"/>
    </location>
</feature>
<evidence type="ECO:0000256" key="1">
    <source>
        <dbReference type="ARBA" id="ARBA00004173"/>
    </source>
</evidence>
<keyword evidence="10" id="KW-0496">Mitochondrion</keyword>
<comment type="function">
    <text evidence="12">Involved in the maintenance of Golgi structure by interacting with giantin, affecting protein transport between the endoplasmic reticulum and Golgi. Involved in hormone-induced steroid biosynthesis in testicular Leydig cells. Recruits PI4KB to the Golgi apparatus membrane; enhances the enzyme activity of PI4KB activity via its membrane recruitment thereby increasing the local concentration of the substrate in the vicinity of the kinase.</text>
</comment>
<evidence type="ECO:0000256" key="2">
    <source>
        <dbReference type="ARBA" id="ARBA00004255"/>
    </source>
</evidence>
<evidence type="ECO:0000256" key="14">
    <source>
        <dbReference type="ARBA" id="ARBA00076235"/>
    </source>
</evidence>
<keyword evidence="22" id="KW-1185">Reference proteome</keyword>
<keyword evidence="4" id="KW-0597">Phosphoprotein</keyword>
<feature type="domain" description="GOLD" evidence="19">
    <location>
        <begin position="318"/>
        <end position="461"/>
    </location>
</feature>
<evidence type="ECO:0000256" key="13">
    <source>
        <dbReference type="ARBA" id="ARBA00067322"/>
    </source>
</evidence>
<dbReference type="PROSITE" id="PS50866">
    <property type="entry name" value="GOLD"/>
    <property type="match status" value="1"/>
</dbReference>
<keyword evidence="11" id="KW-0472">Membrane</keyword>
<evidence type="ECO:0000259" key="20">
    <source>
        <dbReference type="PROSITE" id="PS51228"/>
    </source>
</evidence>
<evidence type="ECO:0000256" key="9">
    <source>
        <dbReference type="ARBA" id="ARBA00023098"/>
    </source>
</evidence>
<feature type="compositionally biased region" description="Acidic residues" evidence="18">
    <location>
        <begin position="384"/>
        <end position="397"/>
    </location>
</feature>
<dbReference type="PANTHER" id="PTHR22973:SF11">
    <property type="entry name" value="GOLGI RESIDENT PROTEIN GCP60"/>
    <property type="match status" value="1"/>
</dbReference>
<evidence type="ECO:0000313" key="21">
    <source>
        <dbReference type="EMBL" id="KAK1888642.1"/>
    </source>
</evidence>
<keyword evidence="9" id="KW-0443">Lipid metabolism</keyword>
<dbReference type="InterPro" id="IPR036598">
    <property type="entry name" value="GOLD_dom_sf"/>
</dbReference>
<dbReference type="PROSITE" id="PS51228">
    <property type="entry name" value="ACB_2"/>
    <property type="match status" value="1"/>
</dbReference>
<organism evidence="21 22">
    <name type="scientific">Dissostichus eleginoides</name>
    <name type="common">Patagonian toothfish</name>
    <name type="synonym">Dissostichus amissus</name>
    <dbReference type="NCBI Taxonomy" id="100907"/>
    <lineage>
        <taxon>Eukaryota</taxon>
        <taxon>Metazoa</taxon>
        <taxon>Chordata</taxon>
        <taxon>Craniata</taxon>
        <taxon>Vertebrata</taxon>
        <taxon>Euteleostomi</taxon>
        <taxon>Actinopterygii</taxon>
        <taxon>Neopterygii</taxon>
        <taxon>Teleostei</taxon>
        <taxon>Neoteleostei</taxon>
        <taxon>Acanthomorphata</taxon>
        <taxon>Eupercaria</taxon>
        <taxon>Perciformes</taxon>
        <taxon>Notothenioidei</taxon>
        <taxon>Nototheniidae</taxon>
        <taxon>Dissostichus</taxon>
    </lineage>
</organism>
<gene>
    <name evidence="21" type="ORF">KUDE01_013322</name>
</gene>
<feature type="compositionally biased region" description="Polar residues" evidence="18">
    <location>
        <begin position="266"/>
        <end position="275"/>
    </location>
</feature>
<evidence type="ECO:0000256" key="5">
    <source>
        <dbReference type="ARBA" id="ARBA00022955"/>
    </source>
</evidence>
<feature type="coiled-coil region" evidence="17">
    <location>
        <begin position="126"/>
        <end position="158"/>
    </location>
</feature>
<evidence type="ECO:0000256" key="11">
    <source>
        <dbReference type="ARBA" id="ARBA00023136"/>
    </source>
</evidence>
<dbReference type="FunFam" id="2.60.120.680:FF:000002">
    <property type="entry name" value="Putative Golgi resident protein GCP60"/>
    <property type="match status" value="1"/>
</dbReference>
<evidence type="ECO:0000256" key="10">
    <source>
        <dbReference type="ARBA" id="ARBA00023128"/>
    </source>
</evidence>
<evidence type="ECO:0000259" key="19">
    <source>
        <dbReference type="PROSITE" id="PS50866"/>
    </source>
</evidence>
<dbReference type="InterPro" id="IPR052269">
    <property type="entry name" value="Golgi-PI4KB_interaction"/>
</dbReference>
<dbReference type="Gene3D" id="1.20.80.10">
    <property type="match status" value="1"/>
</dbReference>
<evidence type="ECO:0000313" key="22">
    <source>
        <dbReference type="Proteomes" id="UP001228049"/>
    </source>
</evidence>
<protein>
    <recommendedName>
        <fullName evidence="13">Golgi resident protein GCP60</fullName>
    </recommendedName>
    <alternativeName>
        <fullName evidence="15">Acyl-CoA-binding domain-containing protein 3</fullName>
    </alternativeName>
    <alternativeName>
        <fullName evidence="16">Golgi complex-associated protein 1</fullName>
    </alternativeName>
    <alternativeName>
        <fullName evidence="14">Golgi phosphoprotein 1</fullName>
    </alternativeName>
</protein>
<keyword evidence="3" id="KW-0444">Lipid biosynthesis</keyword>